<evidence type="ECO:0000313" key="11">
    <source>
        <dbReference type="EMBL" id="MBA5777097.1"/>
    </source>
</evidence>
<feature type="domain" description="External alternative NADH-ubiquinone oxidoreductase-like C-terminal" evidence="10">
    <location>
        <begin position="360"/>
        <end position="414"/>
    </location>
</feature>
<evidence type="ECO:0000256" key="6">
    <source>
        <dbReference type="ARBA" id="ARBA00023002"/>
    </source>
</evidence>
<dbReference type="Gene3D" id="3.50.50.100">
    <property type="match status" value="1"/>
</dbReference>
<evidence type="ECO:0000256" key="8">
    <source>
        <dbReference type="ARBA" id="ARBA00047599"/>
    </source>
</evidence>
<evidence type="ECO:0000256" key="7">
    <source>
        <dbReference type="ARBA" id="ARBA00023027"/>
    </source>
</evidence>
<dbReference type="AlphaFoldDB" id="A0A839AE58"/>
<dbReference type="Pfam" id="PF07992">
    <property type="entry name" value="Pyr_redox_2"/>
    <property type="match status" value="1"/>
</dbReference>
<feature type="domain" description="FAD/NAD(P)-binding" evidence="9">
    <location>
        <begin position="16"/>
        <end position="333"/>
    </location>
</feature>
<evidence type="ECO:0000256" key="2">
    <source>
        <dbReference type="ARBA" id="ARBA00012637"/>
    </source>
</evidence>
<keyword evidence="4" id="KW-0274">FAD</keyword>
<dbReference type="EMBL" id="JACFXV010000046">
    <property type="protein sequence ID" value="MBA5777097.1"/>
    <property type="molecule type" value="Genomic_DNA"/>
</dbReference>
<comment type="caution">
    <text evidence="11">The sequence shown here is derived from an EMBL/GenBank/DDBJ whole genome shotgun (WGS) entry which is preliminary data.</text>
</comment>
<dbReference type="Pfam" id="PF22366">
    <property type="entry name" value="NDH2_C"/>
    <property type="match status" value="1"/>
</dbReference>
<keyword evidence="3" id="KW-0285">Flavoprotein</keyword>
<dbReference type="PRINTS" id="PR00411">
    <property type="entry name" value="PNDRDTASEI"/>
</dbReference>
<keyword evidence="7" id="KW-0520">NAD</keyword>
<evidence type="ECO:0000256" key="5">
    <source>
        <dbReference type="ARBA" id="ARBA00022946"/>
    </source>
</evidence>
<comment type="similarity">
    <text evidence="1">Belongs to the NADH dehydrogenase family.</text>
</comment>
<dbReference type="SUPFAM" id="SSF51905">
    <property type="entry name" value="FAD/NAD(P)-binding domain"/>
    <property type="match status" value="2"/>
</dbReference>
<gene>
    <name evidence="11" type="ORF">H2509_08135</name>
</gene>
<evidence type="ECO:0000256" key="4">
    <source>
        <dbReference type="ARBA" id="ARBA00022827"/>
    </source>
</evidence>
<dbReference type="RefSeq" id="WP_182164172.1">
    <property type="nucleotide sequence ID" value="NZ_JACFXV010000046.1"/>
</dbReference>
<keyword evidence="5" id="KW-0809">Transit peptide</keyword>
<dbReference type="InterPro" id="IPR054585">
    <property type="entry name" value="NDH2-like_C"/>
</dbReference>
<keyword evidence="12" id="KW-1185">Reference proteome</keyword>
<sequence>MYHAPHSSTRPADRPSIVIVGAGFGGLAAARALKQANAQLTLIDRRNYHLFQPLLYQVATAALSPADIAWPVRALLSRQKNVRVAMGRVTGVDSVLRHVQLDDGRHIPYDYLVLATGARHAYFGRDDWSAHAPGLKKIDDATEIRRRVLTAFERAEQAECEELRAALMTFVVVGAGPTGVEMAGAIAELARRTLASDFRSIDPRKTRVLLVEAGGRVLPSFNERLSTKARGALERLGVEVRLGKPLTDCGDGFVAIGEERLAARTVIWAAGVMASPAAKWLGVEADRAGRIMVAPDLSVAGLSGVYAVGDTVIVTGADGRPVPGVAPAAKQMGRHVGRLIARRISGRGHTDEPFRYRDAGSMATIGRGAAVAEIHGLRLAGYPAWLLWAVAHVYFLIGARSRLAVAANWLWNYFTFERGARLITGSAKPMRLVSGAKEQVESEKITPR</sequence>
<dbReference type="PRINTS" id="PR00368">
    <property type="entry name" value="FADPNR"/>
</dbReference>
<evidence type="ECO:0000259" key="10">
    <source>
        <dbReference type="Pfam" id="PF22366"/>
    </source>
</evidence>
<evidence type="ECO:0000313" key="12">
    <source>
        <dbReference type="Proteomes" id="UP000541109"/>
    </source>
</evidence>
<protein>
    <recommendedName>
        <fullName evidence="2">NADH:ubiquinone reductase (non-electrogenic)</fullName>
        <ecNumber evidence="2">1.6.5.9</ecNumber>
    </recommendedName>
</protein>
<comment type="catalytic activity">
    <reaction evidence="8">
        <text>a quinone + NADH + H(+) = a quinol + NAD(+)</text>
        <dbReference type="Rhea" id="RHEA:46160"/>
        <dbReference type="ChEBI" id="CHEBI:15378"/>
        <dbReference type="ChEBI" id="CHEBI:24646"/>
        <dbReference type="ChEBI" id="CHEBI:57540"/>
        <dbReference type="ChEBI" id="CHEBI:57945"/>
        <dbReference type="ChEBI" id="CHEBI:132124"/>
        <dbReference type="EC" id="1.6.5.9"/>
    </reaction>
</comment>
<dbReference type="InterPro" id="IPR045024">
    <property type="entry name" value="NDH-2"/>
</dbReference>
<dbReference type="InterPro" id="IPR023753">
    <property type="entry name" value="FAD/NAD-binding_dom"/>
</dbReference>
<evidence type="ECO:0000256" key="3">
    <source>
        <dbReference type="ARBA" id="ARBA00022630"/>
    </source>
</evidence>
<evidence type="ECO:0000259" key="9">
    <source>
        <dbReference type="Pfam" id="PF07992"/>
    </source>
</evidence>
<dbReference type="PANTHER" id="PTHR43706">
    <property type="entry name" value="NADH DEHYDROGENASE"/>
    <property type="match status" value="1"/>
</dbReference>
<dbReference type="PANTHER" id="PTHR43706:SF47">
    <property type="entry name" value="EXTERNAL NADH-UBIQUINONE OXIDOREDUCTASE 1, MITOCHONDRIAL-RELATED"/>
    <property type="match status" value="1"/>
</dbReference>
<keyword evidence="6" id="KW-0560">Oxidoreductase</keyword>
<accession>A0A839AE58</accession>
<reference evidence="11 12" key="1">
    <citation type="submission" date="2020-07" db="EMBL/GenBank/DDBJ databases">
        <title>Stappia sp., F7233, whole genome shotgun sequencing project.</title>
        <authorList>
            <person name="Jiang S."/>
            <person name="Liu Z.W."/>
            <person name="Du Z.J."/>
        </authorList>
    </citation>
    <scope>NUCLEOTIDE SEQUENCE [LARGE SCALE GENOMIC DNA]</scope>
    <source>
        <strain evidence="11 12">F7233</strain>
    </source>
</reference>
<dbReference type="GO" id="GO:0050136">
    <property type="term" value="F:NADH dehydrogenase (quinone) (non-electrogenic) activity"/>
    <property type="evidence" value="ECO:0007669"/>
    <property type="project" value="UniProtKB-EC"/>
</dbReference>
<name>A0A839AE58_9HYPH</name>
<dbReference type="InterPro" id="IPR036188">
    <property type="entry name" value="FAD/NAD-bd_sf"/>
</dbReference>
<evidence type="ECO:0000256" key="1">
    <source>
        <dbReference type="ARBA" id="ARBA00005272"/>
    </source>
</evidence>
<dbReference type="EC" id="1.6.5.9" evidence="2"/>
<dbReference type="Proteomes" id="UP000541109">
    <property type="component" value="Unassembled WGS sequence"/>
</dbReference>
<proteinExistence type="inferred from homology"/>
<organism evidence="11 12">
    <name type="scientific">Stappia albiluteola</name>
    <dbReference type="NCBI Taxonomy" id="2758565"/>
    <lineage>
        <taxon>Bacteria</taxon>
        <taxon>Pseudomonadati</taxon>
        <taxon>Pseudomonadota</taxon>
        <taxon>Alphaproteobacteria</taxon>
        <taxon>Hyphomicrobiales</taxon>
        <taxon>Stappiaceae</taxon>
        <taxon>Stappia</taxon>
    </lineage>
</organism>